<keyword evidence="1" id="KW-0235">DNA replication</keyword>
<protein>
    <recommendedName>
        <fullName evidence="1">DNA replication complex GINS protein SLD5</fullName>
    </recommendedName>
</protein>
<organism evidence="4 5">
    <name type="scientific">Tribonema minus</name>
    <dbReference type="NCBI Taxonomy" id="303371"/>
    <lineage>
        <taxon>Eukaryota</taxon>
        <taxon>Sar</taxon>
        <taxon>Stramenopiles</taxon>
        <taxon>Ochrophyta</taxon>
        <taxon>PX clade</taxon>
        <taxon>Xanthophyceae</taxon>
        <taxon>Tribonematales</taxon>
        <taxon>Tribonemataceae</taxon>
        <taxon>Tribonema</taxon>
    </lineage>
</organism>
<evidence type="ECO:0000256" key="2">
    <source>
        <dbReference type="SAM" id="MobiDB-lite"/>
    </source>
</evidence>
<dbReference type="SUPFAM" id="SSF158573">
    <property type="entry name" value="GINS helical bundle-like"/>
    <property type="match status" value="1"/>
</dbReference>
<dbReference type="CDD" id="cd11711">
    <property type="entry name" value="GINS_A_Sld5"/>
    <property type="match status" value="1"/>
</dbReference>
<reference evidence="4" key="1">
    <citation type="submission" date="2021-02" db="EMBL/GenBank/DDBJ databases">
        <title>First Annotated Genome of the Yellow-green Alga Tribonema minus.</title>
        <authorList>
            <person name="Mahan K.M."/>
        </authorList>
    </citation>
    <scope>NUCLEOTIDE SEQUENCE</scope>
    <source>
        <strain evidence="4">UTEX B ZZ1240</strain>
    </source>
</reference>
<evidence type="ECO:0000256" key="1">
    <source>
        <dbReference type="PIRNR" id="PIRNR007764"/>
    </source>
</evidence>
<name>A0A836CPL9_9STRA</name>
<dbReference type="SUPFAM" id="SSF160059">
    <property type="entry name" value="PriA/YqbF domain"/>
    <property type="match status" value="1"/>
</dbReference>
<feature type="domain" description="DNA replication complex GINS protein SLD5 C-terminal" evidence="3">
    <location>
        <begin position="230"/>
        <end position="284"/>
    </location>
</feature>
<comment type="subcellular location">
    <subcellularLocation>
        <location evidence="1">Nucleus</location>
    </subcellularLocation>
</comment>
<dbReference type="GO" id="GO:0000727">
    <property type="term" value="P:double-strand break repair via break-induced replication"/>
    <property type="evidence" value="ECO:0007669"/>
    <property type="project" value="TreeGrafter"/>
</dbReference>
<dbReference type="OrthoDB" id="338231at2759"/>
<feature type="region of interest" description="Disordered" evidence="2">
    <location>
        <begin position="1"/>
        <end position="37"/>
    </location>
</feature>
<dbReference type="EMBL" id="JAFCMP010000001">
    <property type="protein sequence ID" value="KAG5192908.1"/>
    <property type="molecule type" value="Genomic_DNA"/>
</dbReference>
<dbReference type="GO" id="GO:0006261">
    <property type="term" value="P:DNA-templated DNA replication"/>
    <property type="evidence" value="ECO:0007669"/>
    <property type="project" value="InterPro"/>
</dbReference>
<dbReference type="Pfam" id="PF16922">
    <property type="entry name" value="SLD5_C"/>
    <property type="match status" value="1"/>
</dbReference>
<comment type="caution">
    <text evidence="4">The sequence shown here is derived from an EMBL/GenBank/DDBJ whole genome shotgun (WGS) entry which is preliminary data.</text>
</comment>
<dbReference type="InterPro" id="IPR036224">
    <property type="entry name" value="GINS_bundle-like_dom_sf"/>
</dbReference>
<comment type="similarity">
    <text evidence="1">Belongs to the GINS4/SLD5 family.</text>
</comment>
<comment type="function">
    <text evidence="1">The GINS complex plays an essential role in the initiation of DNA replication.</text>
</comment>
<keyword evidence="5" id="KW-1185">Reference proteome</keyword>
<dbReference type="AlphaFoldDB" id="A0A836CPL9"/>
<dbReference type="InterPro" id="IPR038749">
    <property type="entry name" value="Sld5_GINS_A"/>
</dbReference>
<dbReference type="PIRSF" id="PIRSF007764">
    <property type="entry name" value="Sld5"/>
    <property type="match status" value="1"/>
</dbReference>
<evidence type="ECO:0000313" key="4">
    <source>
        <dbReference type="EMBL" id="KAG5192908.1"/>
    </source>
</evidence>
<dbReference type="Gene3D" id="1.20.58.1030">
    <property type="match status" value="1"/>
</dbReference>
<gene>
    <name evidence="4" type="ORF">JKP88DRAFT_260809</name>
</gene>
<evidence type="ECO:0000313" key="5">
    <source>
        <dbReference type="Proteomes" id="UP000664859"/>
    </source>
</evidence>
<dbReference type="PANTHER" id="PTHR21206:SF0">
    <property type="entry name" value="DNA REPLICATION COMPLEX GINS PROTEIN SLD5"/>
    <property type="match status" value="1"/>
</dbReference>
<dbReference type="Gene3D" id="3.40.5.60">
    <property type="match status" value="1"/>
</dbReference>
<dbReference type="Proteomes" id="UP000664859">
    <property type="component" value="Unassembled WGS sequence"/>
</dbReference>
<sequence>MSDFEDQGYLDEHLSPPGSPIRSEDEQEEETAPPVQRQALPDAVVELQNAWVGEVCAPELLVYRDEIIDKMLEQLTSVQAILDDYKSSGPDEMYTASLYQMELNRIRFGVTKYLRTRVHKIERDVFYILSNTKEMLSSGRLSDHSRLYCHHVVILAQQRYCTEQRQSSRALRAGEVICIWCSYIARELTYAKVYCDLLHGHLQSTVLDHLPDAYADIRSQAGGAQIIAEPDLDVFVVCRVVEDVGVVEISAEQNSQIELRAGDEYVMRYRPIRDFVLDGSIELI</sequence>
<dbReference type="GO" id="GO:0000811">
    <property type="term" value="C:GINS complex"/>
    <property type="evidence" value="ECO:0007669"/>
    <property type="project" value="UniProtKB-UniRule"/>
</dbReference>
<proteinExistence type="inferred from homology"/>
<evidence type="ECO:0000259" key="3">
    <source>
        <dbReference type="Pfam" id="PF16922"/>
    </source>
</evidence>
<dbReference type="PANTHER" id="PTHR21206">
    <property type="entry name" value="SLD5 PROTEIN"/>
    <property type="match status" value="1"/>
</dbReference>
<dbReference type="InterPro" id="IPR031633">
    <property type="entry name" value="SLD5_C"/>
</dbReference>
<keyword evidence="1" id="KW-0539">Nucleus</keyword>
<accession>A0A836CPL9</accession>
<dbReference type="CDD" id="cd21692">
    <property type="entry name" value="GINS_B_Sld5"/>
    <property type="match status" value="1"/>
</dbReference>
<dbReference type="InterPro" id="IPR008591">
    <property type="entry name" value="GINS_Sld5"/>
</dbReference>